<keyword evidence="2" id="KW-0732">Signal</keyword>
<evidence type="ECO:0000256" key="2">
    <source>
        <dbReference type="SAM" id="SignalP"/>
    </source>
</evidence>
<gene>
    <name evidence="4" type="ORF">EDC38_2064</name>
</gene>
<keyword evidence="5" id="KW-1185">Reference proteome</keyword>
<feature type="coiled-coil region" evidence="1">
    <location>
        <begin position="30"/>
        <end position="116"/>
    </location>
</feature>
<feature type="chain" id="PRO_5018157748" evidence="2">
    <location>
        <begin position="28"/>
        <end position="386"/>
    </location>
</feature>
<dbReference type="Proteomes" id="UP000273643">
    <property type="component" value="Unassembled WGS sequence"/>
</dbReference>
<accession>A0A3N1P401</accession>
<dbReference type="SUPFAM" id="SSF51261">
    <property type="entry name" value="Duplicated hybrid motif"/>
    <property type="match status" value="1"/>
</dbReference>
<dbReference type="InterPro" id="IPR050570">
    <property type="entry name" value="Cell_wall_metabolism_enzyme"/>
</dbReference>
<sequence>MMIAARVQGLGKYLLCLCLILSGAAQANDQADYEARMQELQKTIEQLQQELKKTQGSRDELKEQLESSESDIGELLKKIERIESDLEQQNSDLQSLKQERNELDQSRQAQQQAVAEQVQAAYSLGRQSQIKLLLNQESPQRVSRLLRYYDYWLEARTDKIERYLETLSELDRIEPRIVQKTAELARNRDQLKAQHERLAERQESRRQTLAALNQRIRSTDQELADLQKDRERLQSLLDEMVAAVADLEMPGGDTPFSQRKGRLPWPAQGSLRHRFGSAQLDGQITRNGIVIGASEGEPVLAVHHGRVVFSDYFRGHGLLLIVDHGEGYMSLYAHNQSLYKETGEWVSAGETIASVGNTGGQIQAGLYFEIRHRGKPTNPMPWLAQA</sequence>
<evidence type="ECO:0000313" key="4">
    <source>
        <dbReference type="EMBL" id="ROQ21440.1"/>
    </source>
</evidence>
<dbReference type="GO" id="GO:0004222">
    <property type="term" value="F:metalloendopeptidase activity"/>
    <property type="evidence" value="ECO:0007669"/>
    <property type="project" value="TreeGrafter"/>
</dbReference>
<feature type="signal peptide" evidence="2">
    <location>
        <begin position="1"/>
        <end position="27"/>
    </location>
</feature>
<reference evidence="4 5" key="1">
    <citation type="submission" date="2018-11" db="EMBL/GenBank/DDBJ databases">
        <title>Genomic Encyclopedia of Type Strains, Phase IV (KMG-IV): sequencing the most valuable type-strain genomes for metagenomic binning, comparative biology and taxonomic classification.</title>
        <authorList>
            <person name="Goeker M."/>
        </authorList>
    </citation>
    <scope>NUCLEOTIDE SEQUENCE [LARGE SCALE GENOMIC DNA]</scope>
    <source>
        <strain evidence="4 5">DSM 16974</strain>
    </source>
</reference>
<dbReference type="CDD" id="cd12797">
    <property type="entry name" value="M23_peptidase"/>
    <property type="match status" value="1"/>
</dbReference>
<feature type="domain" description="M23ase beta-sheet core" evidence="3">
    <location>
        <begin position="287"/>
        <end position="379"/>
    </location>
</feature>
<dbReference type="Gene3D" id="6.10.250.3150">
    <property type="match status" value="1"/>
</dbReference>
<organism evidence="4 5">
    <name type="scientific">Marinimicrobium koreense</name>
    <dbReference type="NCBI Taxonomy" id="306545"/>
    <lineage>
        <taxon>Bacteria</taxon>
        <taxon>Pseudomonadati</taxon>
        <taxon>Pseudomonadota</taxon>
        <taxon>Gammaproteobacteria</taxon>
        <taxon>Cellvibrionales</taxon>
        <taxon>Cellvibrionaceae</taxon>
        <taxon>Marinimicrobium</taxon>
    </lineage>
</organism>
<dbReference type="AlphaFoldDB" id="A0A3N1P401"/>
<comment type="caution">
    <text evidence="4">The sequence shown here is derived from an EMBL/GenBank/DDBJ whole genome shotgun (WGS) entry which is preliminary data.</text>
</comment>
<protein>
    <submittedName>
        <fullName evidence="4">Septal ring factor EnvC (AmiA/AmiB activator)</fullName>
    </submittedName>
</protein>
<evidence type="ECO:0000313" key="5">
    <source>
        <dbReference type="Proteomes" id="UP000273643"/>
    </source>
</evidence>
<evidence type="ECO:0000256" key="1">
    <source>
        <dbReference type="SAM" id="Coils"/>
    </source>
</evidence>
<keyword evidence="1" id="KW-0175">Coiled coil</keyword>
<dbReference type="OrthoDB" id="9784703at2"/>
<dbReference type="FunFam" id="2.70.70.10:FF:000003">
    <property type="entry name" value="Murein hydrolase activator EnvC"/>
    <property type="match status" value="1"/>
</dbReference>
<dbReference type="PANTHER" id="PTHR21666">
    <property type="entry name" value="PEPTIDASE-RELATED"/>
    <property type="match status" value="1"/>
</dbReference>
<proteinExistence type="predicted"/>
<name>A0A3N1P401_9GAMM</name>
<dbReference type="Pfam" id="PF01551">
    <property type="entry name" value="Peptidase_M23"/>
    <property type="match status" value="1"/>
</dbReference>
<feature type="coiled-coil region" evidence="1">
    <location>
        <begin position="181"/>
        <end position="243"/>
    </location>
</feature>
<dbReference type="PANTHER" id="PTHR21666:SF270">
    <property type="entry name" value="MUREIN HYDROLASE ACTIVATOR ENVC"/>
    <property type="match status" value="1"/>
</dbReference>
<dbReference type="EMBL" id="RJUK01000001">
    <property type="protein sequence ID" value="ROQ21440.1"/>
    <property type="molecule type" value="Genomic_DNA"/>
</dbReference>
<dbReference type="RefSeq" id="WP_123638442.1">
    <property type="nucleotide sequence ID" value="NZ_RJUK01000001.1"/>
</dbReference>
<dbReference type="InterPro" id="IPR011055">
    <property type="entry name" value="Dup_hybrid_motif"/>
</dbReference>
<evidence type="ECO:0000259" key="3">
    <source>
        <dbReference type="Pfam" id="PF01551"/>
    </source>
</evidence>
<dbReference type="InterPro" id="IPR016047">
    <property type="entry name" value="M23ase_b-sheet_dom"/>
</dbReference>
<dbReference type="Gene3D" id="2.70.70.10">
    <property type="entry name" value="Glucose Permease (Domain IIA)"/>
    <property type="match status" value="1"/>
</dbReference>